<organism evidence="15 16">
    <name type="scientific">Bos mutus</name>
    <name type="common">wild yak</name>
    <dbReference type="NCBI Taxonomy" id="72004"/>
    <lineage>
        <taxon>Eukaryota</taxon>
        <taxon>Metazoa</taxon>
        <taxon>Chordata</taxon>
        <taxon>Craniata</taxon>
        <taxon>Vertebrata</taxon>
        <taxon>Euteleostomi</taxon>
        <taxon>Mammalia</taxon>
        <taxon>Eutheria</taxon>
        <taxon>Laurasiatheria</taxon>
        <taxon>Artiodactyla</taxon>
        <taxon>Ruminantia</taxon>
        <taxon>Pecora</taxon>
        <taxon>Bovidae</taxon>
        <taxon>Bovinae</taxon>
        <taxon>Bos</taxon>
    </lineage>
</organism>
<keyword evidence="6 13" id="KW-0963">Cytoplasm</keyword>
<dbReference type="InterPro" id="IPR042541">
    <property type="entry name" value="BART_sf"/>
</dbReference>
<dbReference type="InterPro" id="IPR038849">
    <property type="entry name" value="ARL2BP"/>
</dbReference>
<dbReference type="PANTHER" id="PTHR15487:SF4">
    <property type="entry name" value="ADP-RIBOSYLATION FACTOR-LIKE PROTEIN 2-BINDING PROTEIN"/>
    <property type="match status" value="1"/>
</dbReference>
<dbReference type="Pfam" id="PF11527">
    <property type="entry name" value="ARL2_Bind_BART"/>
    <property type="match status" value="1"/>
</dbReference>
<accession>A0A6B0R833</accession>
<keyword evidence="8 13" id="KW-0496">Mitochondrion</keyword>
<proteinExistence type="inferred from homology"/>
<dbReference type="Proteomes" id="UP000322234">
    <property type="component" value="Unassembled WGS sequence"/>
</dbReference>
<evidence type="ECO:0000313" key="15">
    <source>
        <dbReference type="EMBL" id="MXQ85925.1"/>
    </source>
</evidence>
<keyword evidence="10 13" id="KW-0539">Nucleus</keyword>
<evidence type="ECO:0000256" key="3">
    <source>
        <dbReference type="ARBA" id="ARBA00004300"/>
    </source>
</evidence>
<keyword evidence="9 13" id="KW-0206">Cytoskeleton</keyword>
<evidence type="ECO:0000256" key="11">
    <source>
        <dbReference type="ARBA" id="ARBA00023273"/>
    </source>
</evidence>
<reference evidence="15" key="1">
    <citation type="submission" date="2019-10" db="EMBL/GenBank/DDBJ databases">
        <title>The sequence and de novo assembly of the wild yak genome.</title>
        <authorList>
            <person name="Liu Y."/>
        </authorList>
    </citation>
    <scope>NUCLEOTIDE SEQUENCE [LARGE SCALE GENOMIC DNA]</scope>
    <source>
        <strain evidence="15">WY2019</strain>
    </source>
</reference>
<evidence type="ECO:0000256" key="13">
    <source>
        <dbReference type="RuleBase" id="RU367099"/>
    </source>
</evidence>
<evidence type="ECO:0000256" key="9">
    <source>
        <dbReference type="ARBA" id="ARBA00023212"/>
    </source>
</evidence>
<comment type="function">
    <text evidence="12 13">Together with ARL2, plays a role in the nuclear translocation, retention and transcriptional activity of STAT3. May play a role as an effector of ARL2.</text>
</comment>
<keyword evidence="16" id="KW-1185">Reference proteome</keyword>
<gene>
    <name evidence="15" type="ORF">E5288_WYG010162</name>
</gene>
<keyword evidence="11 13" id="KW-0966">Cell projection</keyword>
<dbReference type="EMBL" id="VBQZ03000029">
    <property type="protein sequence ID" value="MXQ85925.1"/>
    <property type="molecule type" value="Genomic_DNA"/>
</dbReference>
<evidence type="ECO:0000256" key="5">
    <source>
        <dbReference type="ARBA" id="ARBA00014849"/>
    </source>
</evidence>
<dbReference type="GO" id="GO:0051457">
    <property type="term" value="P:maintenance of protein location in nucleus"/>
    <property type="evidence" value="ECO:0007669"/>
    <property type="project" value="TreeGrafter"/>
</dbReference>
<dbReference type="GO" id="GO:0005634">
    <property type="term" value="C:nucleus"/>
    <property type="evidence" value="ECO:0007669"/>
    <property type="project" value="UniProtKB-SubCell"/>
</dbReference>
<evidence type="ECO:0000313" key="16">
    <source>
        <dbReference type="Proteomes" id="UP000322234"/>
    </source>
</evidence>
<comment type="subcellular location">
    <subcellularLocation>
        <location evidence="1 13">Cytoplasm</location>
        <location evidence="1 13">Cytoskeleton</location>
        <location evidence="1 13">Cilium basal body</location>
    </subcellularLocation>
    <subcellularLocation>
        <location evidence="3 13">Cytoplasm</location>
        <location evidence="3 13">Cytoskeleton</location>
        <location evidence="3 13">Microtubule organizing center</location>
        <location evidence="3 13">Centrosome</location>
    </subcellularLocation>
    <subcellularLocation>
        <location evidence="13">Cytoplasm</location>
    </subcellularLocation>
    <subcellularLocation>
        <location evidence="2 13">Nucleus</location>
    </subcellularLocation>
    <subcellularLocation>
        <location evidence="13">Mitochondrion intermembrane space</location>
    </subcellularLocation>
</comment>
<comment type="similarity">
    <text evidence="4 13">Belongs to the ARL2BP family.</text>
</comment>
<dbReference type="AlphaFoldDB" id="A0A6B0R833"/>
<comment type="caution">
    <text evidence="15">The sequence shown here is derived from an EMBL/GenBank/DDBJ whole genome shotgun (WGS) entry which is preliminary data.</text>
</comment>
<dbReference type="InterPro" id="IPR023379">
    <property type="entry name" value="BART_dom"/>
</dbReference>
<evidence type="ECO:0000256" key="8">
    <source>
        <dbReference type="ARBA" id="ARBA00023128"/>
    </source>
</evidence>
<evidence type="ECO:0000256" key="2">
    <source>
        <dbReference type="ARBA" id="ARBA00004123"/>
    </source>
</evidence>
<keyword evidence="7 13" id="KW-0969">Cilium</keyword>
<evidence type="ECO:0000256" key="7">
    <source>
        <dbReference type="ARBA" id="ARBA00023069"/>
    </source>
</evidence>
<evidence type="ECO:0000256" key="6">
    <source>
        <dbReference type="ARBA" id="ARBA00022490"/>
    </source>
</evidence>
<dbReference type="GO" id="GO:0005758">
    <property type="term" value="C:mitochondrial intermembrane space"/>
    <property type="evidence" value="ECO:0007669"/>
    <property type="project" value="UniProtKB-SubCell"/>
</dbReference>
<evidence type="ECO:0000256" key="4">
    <source>
        <dbReference type="ARBA" id="ARBA00009880"/>
    </source>
</evidence>
<feature type="domain" description="BART" evidence="14">
    <location>
        <begin position="51"/>
        <end position="164"/>
    </location>
</feature>
<dbReference type="PANTHER" id="PTHR15487">
    <property type="entry name" value="ADP-RIBOSYLATION FACTOR-LIKE PROTEIN 2-BINDING PROTEIN"/>
    <property type="match status" value="1"/>
</dbReference>
<dbReference type="Gene3D" id="1.20.1520.10">
    <property type="entry name" value="ADP-ribosylation factor-like 2-binding protein, domain"/>
    <property type="match status" value="1"/>
</dbReference>
<evidence type="ECO:0000259" key="14">
    <source>
        <dbReference type="Pfam" id="PF11527"/>
    </source>
</evidence>
<evidence type="ECO:0000256" key="10">
    <source>
        <dbReference type="ARBA" id="ARBA00023242"/>
    </source>
</evidence>
<evidence type="ECO:0000256" key="1">
    <source>
        <dbReference type="ARBA" id="ARBA00004120"/>
    </source>
</evidence>
<dbReference type="GO" id="GO:0005813">
    <property type="term" value="C:centrosome"/>
    <property type="evidence" value="ECO:0007669"/>
    <property type="project" value="UniProtKB-SubCell"/>
</dbReference>
<dbReference type="GO" id="GO:0005929">
    <property type="term" value="C:cilium"/>
    <property type="evidence" value="ECO:0007669"/>
    <property type="project" value="UniProtKB-UniRule"/>
</dbReference>
<evidence type="ECO:0000256" key="12">
    <source>
        <dbReference type="ARBA" id="ARBA00025341"/>
    </source>
</evidence>
<name>A0A6B0R833_9CETA</name>
<sequence length="202" mass="23043">MGHRVPGYAAPTQTRLGPRLVKGHGMDIAEVTEVLEEESLAVSTSSTAEAEFDAVVGSREDMIMDAEFQVLKRNFMDRYYQEFKNTEENKLTYPAIFNKNLSSIEKYIENQLLERIPGYNMAIFTRTLKHHNDEMVHDVFNMLTCTDFPAFKEMFLEYRTEKEGRRLDLCSGLVVTSLCKSASQNNTKHHLLRPGSGSLLIP</sequence>
<protein>
    <recommendedName>
        <fullName evidence="5 13">ADP-ribosylation factor-like protein 2-binding protein</fullName>
        <shortName evidence="13">ARF-like 2-binding protein</shortName>
    </recommendedName>
</protein>